<dbReference type="RefSeq" id="WP_042126438.1">
    <property type="nucleotide sequence ID" value="NZ_FZOL01000029.1"/>
</dbReference>
<dbReference type="AlphaFoldDB" id="A0A239KT62"/>
<sequence length="164" mass="18646">MPSPAFLKGLRHELANRAFAHAAVTRMAARVAGQPAYTFWKTYADLEAFNQPRYQAAAEHWGLDTTPGLATRVKSWLVSSVPRPLQGLLLRLVHHETVKYLAWLRTLRSIGPAQAQRFLDYMIDQEQLQVDMMGMALSGRYGDVVIPADQFFFKYNGVRLLERP</sequence>
<dbReference type="OrthoDB" id="9029871at2"/>
<protein>
    <submittedName>
        <fullName evidence="1">Uncharacterized protein</fullName>
    </submittedName>
</protein>
<gene>
    <name evidence="1" type="ORF">SAMN05444352_12917</name>
</gene>
<dbReference type="STRING" id="1215104.GCA_000730585_02092"/>
<accession>A0A239KT62</accession>
<evidence type="ECO:0000313" key="2">
    <source>
        <dbReference type="Proteomes" id="UP000198407"/>
    </source>
</evidence>
<evidence type="ECO:0000313" key="1">
    <source>
        <dbReference type="EMBL" id="SNT21391.1"/>
    </source>
</evidence>
<dbReference type="EMBL" id="FZOL01000029">
    <property type="protein sequence ID" value="SNT21391.1"/>
    <property type="molecule type" value="Genomic_DNA"/>
</dbReference>
<name>A0A239KT62_9PSED</name>
<reference evidence="2" key="1">
    <citation type="submission" date="2017-06" db="EMBL/GenBank/DDBJ databases">
        <authorList>
            <person name="Varghese N."/>
            <person name="Submissions S."/>
        </authorList>
    </citation>
    <scope>NUCLEOTIDE SEQUENCE [LARGE SCALE GENOMIC DNA]</scope>
    <source>
        <strain evidence="2">DSM 22348</strain>
    </source>
</reference>
<dbReference type="Proteomes" id="UP000198407">
    <property type="component" value="Unassembled WGS sequence"/>
</dbReference>
<keyword evidence="2" id="KW-1185">Reference proteome</keyword>
<organism evidence="1 2">
    <name type="scientific">Pseudomonas japonica</name>
    <dbReference type="NCBI Taxonomy" id="256466"/>
    <lineage>
        <taxon>Bacteria</taxon>
        <taxon>Pseudomonadati</taxon>
        <taxon>Pseudomonadota</taxon>
        <taxon>Gammaproteobacteria</taxon>
        <taxon>Pseudomonadales</taxon>
        <taxon>Pseudomonadaceae</taxon>
        <taxon>Pseudomonas</taxon>
    </lineage>
</organism>
<proteinExistence type="predicted"/>